<comment type="catalytic activity">
    <reaction evidence="7">
        <text>[protein]-L-isoaspartate + S-adenosyl-L-methionine = [protein]-L-isoaspartate alpha-methyl ester + S-adenosyl-L-homocysteine</text>
        <dbReference type="Rhea" id="RHEA:12705"/>
        <dbReference type="Rhea" id="RHEA-COMP:12143"/>
        <dbReference type="Rhea" id="RHEA-COMP:12144"/>
        <dbReference type="ChEBI" id="CHEBI:57856"/>
        <dbReference type="ChEBI" id="CHEBI:59789"/>
        <dbReference type="ChEBI" id="CHEBI:90596"/>
        <dbReference type="ChEBI" id="CHEBI:90598"/>
        <dbReference type="EC" id="2.1.1.77"/>
    </reaction>
</comment>
<proteinExistence type="inferred from homology"/>
<dbReference type="InterPro" id="IPR029063">
    <property type="entry name" value="SAM-dependent_MTases_sf"/>
</dbReference>
<evidence type="ECO:0000313" key="9">
    <source>
        <dbReference type="Proteomes" id="UP000738126"/>
    </source>
</evidence>
<comment type="function">
    <text evidence="7">Catalyzes the methyl esterification of L-isoaspartyl residues in peptides and proteins that result from spontaneous decomposition of normal L-aspartyl and L-asparaginyl residues. It plays a role in the repair and/or degradation of damaged proteins.</text>
</comment>
<dbReference type="EC" id="2.1.1.77" evidence="7"/>
<dbReference type="EMBL" id="NRSH01000177">
    <property type="protein sequence ID" value="MBK1727556.1"/>
    <property type="molecule type" value="Genomic_DNA"/>
</dbReference>
<dbReference type="SUPFAM" id="SSF53335">
    <property type="entry name" value="S-adenosyl-L-methionine-dependent methyltransferases"/>
    <property type="match status" value="1"/>
</dbReference>
<name>A0ABS1EC04_9GAMM</name>
<evidence type="ECO:0000256" key="2">
    <source>
        <dbReference type="ARBA" id="ARBA00005369"/>
    </source>
</evidence>
<sequence>MTSRRTRERLVEALAQQGVADERVLEALRRVPRHLFVDEALASRAYENTPLPIGHGQTISQPWVVARMTELLLEPGIPERVLEVGTGSGYQAAVLASLVPHVYTVERVGALVSQARQRLREARLYNAHIRHGDGYQGWPEYAPFGGILLTAAPAQVPAALLEQLADGGRLVAPVGGSGYQALTVADRGAEGLRYRRVAGVSFVPMLEGRG</sequence>
<dbReference type="RefSeq" id="WP_200261077.1">
    <property type="nucleotide sequence ID" value="NZ_NRSH01000177.1"/>
</dbReference>
<organism evidence="8 9">
    <name type="scientific">Halorhodospira neutriphila</name>
    <dbReference type="NCBI Taxonomy" id="168379"/>
    <lineage>
        <taxon>Bacteria</taxon>
        <taxon>Pseudomonadati</taxon>
        <taxon>Pseudomonadota</taxon>
        <taxon>Gammaproteobacteria</taxon>
        <taxon>Chromatiales</taxon>
        <taxon>Ectothiorhodospiraceae</taxon>
        <taxon>Halorhodospira</taxon>
    </lineage>
</organism>
<dbReference type="HAMAP" id="MF_00090">
    <property type="entry name" value="PIMT"/>
    <property type="match status" value="1"/>
</dbReference>
<gene>
    <name evidence="7" type="primary">pcm</name>
    <name evidence="8" type="ORF">CKO13_11145</name>
</gene>
<keyword evidence="4 7" id="KW-0489">Methyltransferase</keyword>
<dbReference type="PANTHER" id="PTHR11579">
    <property type="entry name" value="PROTEIN-L-ISOASPARTATE O-METHYLTRANSFERASE"/>
    <property type="match status" value="1"/>
</dbReference>
<keyword evidence="9" id="KW-1185">Reference proteome</keyword>
<comment type="similarity">
    <text evidence="2 7">Belongs to the methyltransferase superfamily. L-isoaspartyl/D-aspartyl protein methyltransferase family.</text>
</comment>
<comment type="caution">
    <text evidence="8">The sequence shown here is derived from an EMBL/GenBank/DDBJ whole genome shotgun (WGS) entry which is preliminary data.</text>
</comment>
<evidence type="ECO:0000313" key="8">
    <source>
        <dbReference type="EMBL" id="MBK1727556.1"/>
    </source>
</evidence>
<evidence type="ECO:0000256" key="3">
    <source>
        <dbReference type="ARBA" id="ARBA00022490"/>
    </source>
</evidence>
<feature type="active site" evidence="7">
    <location>
        <position position="60"/>
    </location>
</feature>
<evidence type="ECO:0000256" key="1">
    <source>
        <dbReference type="ARBA" id="ARBA00004496"/>
    </source>
</evidence>
<evidence type="ECO:0000256" key="7">
    <source>
        <dbReference type="HAMAP-Rule" id="MF_00090"/>
    </source>
</evidence>
<evidence type="ECO:0000256" key="5">
    <source>
        <dbReference type="ARBA" id="ARBA00022679"/>
    </source>
</evidence>
<dbReference type="NCBIfam" id="TIGR00080">
    <property type="entry name" value="pimt"/>
    <property type="match status" value="1"/>
</dbReference>
<keyword evidence="3 7" id="KW-0963">Cytoplasm</keyword>
<dbReference type="Pfam" id="PF01135">
    <property type="entry name" value="PCMT"/>
    <property type="match status" value="1"/>
</dbReference>
<accession>A0ABS1EC04</accession>
<evidence type="ECO:0000256" key="4">
    <source>
        <dbReference type="ARBA" id="ARBA00022603"/>
    </source>
</evidence>
<reference evidence="8 9" key="1">
    <citation type="journal article" date="2020" name="Microorganisms">
        <title>Osmotic Adaptation and Compatible Solute Biosynthesis of Phototrophic Bacteria as Revealed from Genome Analyses.</title>
        <authorList>
            <person name="Imhoff J.F."/>
            <person name="Rahn T."/>
            <person name="Kunzel S."/>
            <person name="Keller A."/>
            <person name="Neulinger S.C."/>
        </authorList>
    </citation>
    <scope>NUCLEOTIDE SEQUENCE [LARGE SCALE GENOMIC DNA]</scope>
    <source>
        <strain evidence="8 9">DSM 15116</strain>
    </source>
</reference>
<keyword evidence="6 7" id="KW-0949">S-adenosyl-L-methionine</keyword>
<dbReference type="Proteomes" id="UP000738126">
    <property type="component" value="Unassembled WGS sequence"/>
</dbReference>
<comment type="subcellular location">
    <subcellularLocation>
        <location evidence="1 7">Cytoplasm</location>
    </subcellularLocation>
</comment>
<dbReference type="NCBIfam" id="NF001453">
    <property type="entry name" value="PRK00312.1"/>
    <property type="match status" value="1"/>
</dbReference>
<keyword evidence="5 7" id="KW-0808">Transferase</keyword>
<dbReference type="Gene3D" id="3.40.50.150">
    <property type="entry name" value="Vaccinia Virus protein VP39"/>
    <property type="match status" value="1"/>
</dbReference>
<protein>
    <recommendedName>
        <fullName evidence="7">Protein-L-isoaspartate O-methyltransferase</fullName>
        <ecNumber evidence="7">2.1.1.77</ecNumber>
    </recommendedName>
    <alternativeName>
        <fullName evidence="7">L-isoaspartyl protein carboxyl methyltransferase</fullName>
    </alternativeName>
    <alternativeName>
        <fullName evidence="7">Protein L-isoaspartyl methyltransferase</fullName>
    </alternativeName>
    <alternativeName>
        <fullName evidence="7">Protein-beta-aspartate methyltransferase</fullName>
        <shortName evidence="7">PIMT</shortName>
    </alternativeName>
</protein>
<dbReference type="PANTHER" id="PTHR11579:SF0">
    <property type="entry name" value="PROTEIN-L-ISOASPARTATE(D-ASPARTATE) O-METHYLTRANSFERASE"/>
    <property type="match status" value="1"/>
</dbReference>
<evidence type="ECO:0000256" key="6">
    <source>
        <dbReference type="ARBA" id="ARBA00022691"/>
    </source>
</evidence>
<dbReference type="CDD" id="cd02440">
    <property type="entry name" value="AdoMet_MTases"/>
    <property type="match status" value="1"/>
</dbReference>
<dbReference type="InterPro" id="IPR000682">
    <property type="entry name" value="PCMT"/>
</dbReference>